<accession>A0AAN8FVI5</accession>
<proteinExistence type="predicted"/>
<keyword evidence="3" id="KW-1185">Reference proteome</keyword>
<comment type="caution">
    <text evidence="2">The sequence shown here is derived from an EMBL/GenBank/DDBJ whole genome shotgun (WGS) entry which is preliminary data.</text>
</comment>
<name>A0AAN8FVI5_TRICO</name>
<gene>
    <name evidence="2" type="ORF">GCK32_017774</name>
</gene>
<organism evidence="2 3">
    <name type="scientific">Trichostrongylus colubriformis</name>
    <name type="common">Black scour worm</name>
    <dbReference type="NCBI Taxonomy" id="6319"/>
    <lineage>
        <taxon>Eukaryota</taxon>
        <taxon>Metazoa</taxon>
        <taxon>Ecdysozoa</taxon>
        <taxon>Nematoda</taxon>
        <taxon>Chromadorea</taxon>
        <taxon>Rhabditida</taxon>
        <taxon>Rhabditina</taxon>
        <taxon>Rhabditomorpha</taxon>
        <taxon>Strongyloidea</taxon>
        <taxon>Trichostrongylidae</taxon>
        <taxon>Trichostrongylus</taxon>
    </lineage>
</organism>
<evidence type="ECO:0000313" key="3">
    <source>
        <dbReference type="Proteomes" id="UP001331761"/>
    </source>
</evidence>
<evidence type="ECO:0000256" key="1">
    <source>
        <dbReference type="SAM" id="SignalP"/>
    </source>
</evidence>
<feature type="non-terminal residue" evidence="2">
    <location>
        <position position="1"/>
    </location>
</feature>
<reference evidence="2 3" key="1">
    <citation type="submission" date="2019-10" db="EMBL/GenBank/DDBJ databases">
        <title>Assembly and Annotation for the nematode Trichostrongylus colubriformis.</title>
        <authorList>
            <person name="Martin J."/>
        </authorList>
    </citation>
    <scope>NUCLEOTIDE SEQUENCE [LARGE SCALE GENOMIC DNA]</scope>
    <source>
        <strain evidence="2">G859</strain>
        <tissue evidence="2">Whole worm</tissue>
    </source>
</reference>
<sequence length="78" mass="9408">TQHLLLLLHVQPLIVQCSPLQHLPSPLLKGRHSALHWEPLELIRQQRLSVLWLVRPSRSLRSHLRRRRPTLMRLRRRL</sequence>
<keyword evidence="1" id="KW-0732">Signal</keyword>
<dbReference type="AlphaFoldDB" id="A0AAN8FVI5"/>
<protein>
    <submittedName>
        <fullName evidence="2">Uncharacterized protein</fullName>
    </submittedName>
</protein>
<feature type="signal peptide" evidence="1">
    <location>
        <begin position="1"/>
        <end position="17"/>
    </location>
</feature>
<feature type="chain" id="PRO_5042928928" evidence="1">
    <location>
        <begin position="18"/>
        <end position="78"/>
    </location>
</feature>
<dbReference type="Proteomes" id="UP001331761">
    <property type="component" value="Unassembled WGS sequence"/>
</dbReference>
<dbReference type="EMBL" id="WIXE01002250">
    <property type="protein sequence ID" value="KAK5984990.1"/>
    <property type="molecule type" value="Genomic_DNA"/>
</dbReference>
<evidence type="ECO:0000313" key="2">
    <source>
        <dbReference type="EMBL" id="KAK5984990.1"/>
    </source>
</evidence>